<dbReference type="Gramene" id="ESW12940">
    <property type="protein sequence ID" value="ESW12940"/>
    <property type="gene ID" value="PHAVU_008G154700g"/>
</dbReference>
<accession>V7B5T2</accession>
<organism evidence="1 2">
    <name type="scientific">Phaseolus vulgaris</name>
    <name type="common">Kidney bean</name>
    <name type="synonym">French bean</name>
    <dbReference type="NCBI Taxonomy" id="3885"/>
    <lineage>
        <taxon>Eukaryota</taxon>
        <taxon>Viridiplantae</taxon>
        <taxon>Streptophyta</taxon>
        <taxon>Embryophyta</taxon>
        <taxon>Tracheophyta</taxon>
        <taxon>Spermatophyta</taxon>
        <taxon>Magnoliopsida</taxon>
        <taxon>eudicotyledons</taxon>
        <taxon>Gunneridae</taxon>
        <taxon>Pentapetalae</taxon>
        <taxon>rosids</taxon>
        <taxon>fabids</taxon>
        <taxon>Fabales</taxon>
        <taxon>Fabaceae</taxon>
        <taxon>Papilionoideae</taxon>
        <taxon>50 kb inversion clade</taxon>
        <taxon>NPAAA clade</taxon>
        <taxon>indigoferoid/millettioid clade</taxon>
        <taxon>Phaseoleae</taxon>
        <taxon>Phaseolus</taxon>
    </lineage>
</organism>
<dbReference type="EMBL" id="CM002295">
    <property type="protein sequence ID" value="ESW12940.1"/>
    <property type="molecule type" value="Genomic_DNA"/>
</dbReference>
<protein>
    <submittedName>
        <fullName evidence="1">Uncharacterized protein</fullName>
    </submittedName>
</protein>
<keyword evidence="2" id="KW-1185">Reference proteome</keyword>
<proteinExistence type="predicted"/>
<dbReference type="Proteomes" id="UP000000226">
    <property type="component" value="Chromosome 8"/>
</dbReference>
<dbReference type="AlphaFoldDB" id="V7B5T2"/>
<name>V7B5T2_PHAVU</name>
<dbReference type="OrthoDB" id="1435444at2759"/>
<gene>
    <name evidence="1" type="ORF">PHAVU_008G154700g</name>
</gene>
<evidence type="ECO:0000313" key="1">
    <source>
        <dbReference type="EMBL" id="ESW12940.1"/>
    </source>
</evidence>
<evidence type="ECO:0000313" key="2">
    <source>
        <dbReference type="Proteomes" id="UP000000226"/>
    </source>
</evidence>
<sequence>MEKLVQATMVNQKNNMAIIRNIEIQIRQMAKKIAEGQSGQILANTTTNPKEHCNKIITKSDKKNRRGRW</sequence>
<reference evidence="2" key="1">
    <citation type="journal article" date="2014" name="Nat. Genet.">
        <title>A reference genome for common bean and genome-wide analysis of dual domestications.</title>
        <authorList>
            <person name="Schmutz J."/>
            <person name="McClean P.E."/>
            <person name="Mamidi S."/>
            <person name="Wu G.A."/>
            <person name="Cannon S.B."/>
            <person name="Grimwood J."/>
            <person name="Jenkins J."/>
            <person name="Shu S."/>
            <person name="Song Q."/>
            <person name="Chavarro C."/>
            <person name="Torres-Torres M."/>
            <person name="Geffroy V."/>
            <person name="Moghaddam S.M."/>
            <person name="Gao D."/>
            <person name="Abernathy B."/>
            <person name="Barry K."/>
            <person name="Blair M."/>
            <person name="Brick M.A."/>
            <person name="Chovatia M."/>
            <person name="Gepts P."/>
            <person name="Goodstein D.M."/>
            <person name="Gonzales M."/>
            <person name="Hellsten U."/>
            <person name="Hyten D.L."/>
            <person name="Jia G."/>
            <person name="Kelly J.D."/>
            <person name="Kudrna D."/>
            <person name="Lee R."/>
            <person name="Richard M.M."/>
            <person name="Miklas P.N."/>
            <person name="Osorno J.M."/>
            <person name="Rodrigues J."/>
            <person name="Thareau V."/>
            <person name="Urrea C.A."/>
            <person name="Wang M."/>
            <person name="Yu Y."/>
            <person name="Zhang M."/>
            <person name="Wing R.A."/>
            <person name="Cregan P.B."/>
            <person name="Rokhsar D.S."/>
            <person name="Jackson S.A."/>
        </authorList>
    </citation>
    <scope>NUCLEOTIDE SEQUENCE [LARGE SCALE GENOMIC DNA]</scope>
    <source>
        <strain evidence="2">cv. G19833</strain>
    </source>
</reference>